<dbReference type="InterPro" id="IPR025396">
    <property type="entry name" value="DUF4302"/>
</dbReference>
<organism evidence="1 2">
    <name type="scientific">Chryseosolibacter indicus</name>
    <dbReference type="NCBI Taxonomy" id="2782351"/>
    <lineage>
        <taxon>Bacteria</taxon>
        <taxon>Pseudomonadati</taxon>
        <taxon>Bacteroidota</taxon>
        <taxon>Cytophagia</taxon>
        <taxon>Cytophagales</taxon>
        <taxon>Chryseotaleaceae</taxon>
        <taxon>Chryseosolibacter</taxon>
    </lineage>
</organism>
<evidence type="ECO:0000313" key="1">
    <source>
        <dbReference type="EMBL" id="MBT1705692.1"/>
    </source>
</evidence>
<protein>
    <submittedName>
        <fullName evidence="1">DUF4302 domain-containing protein</fullName>
    </submittedName>
</protein>
<name>A0ABS5VW91_9BACT</name>
<keyword evidence="2" id="KW-1185">Reference proteome</keyword>
<evidence type="ECO:0000313" key="2">
    <source>
        <dbReference type="Proteomes" id="UP000772618"/>
    </source>
</evidence>
<dbReference type="Pfam" id="PF14135">
    <property type="entry name" value="DUF4302"/>
    <property type="match status" value="1"/>
</dbReference>
<dbReference type="RefSeq" id="WP_254155720.1">
    <property type="nucleotide sequence ID" value="NZ_JAHESD010000064.1"/>
</dbReference>
<gene>
    <name evidence="1" type="ORF">KK060_20545</name>
</gene>
<proteinExistence type="predicted"/>
<reference evidence="1 2" key="1">
    <citation type="submission" date="2021-05" db="EMBL/GenBank/DDBJ databases">
        <title>A Polyphasic approach of four new species of the genus Ohtaekwangia: Ohtaekwangia histidinii sp. nov., Ohtaekwangia cretensis sp. nov., Ohtaekwangia indiensis sp. nov., Ohtaekwangia reichenbachii sp. nov. from diverse environment.</title>
        <authorList>
            <person name="Octaviana S."/>
        </authorList>
    </citation>
    <scope>NUCLEOTIDE SEQUENCE [LARGE SCALE GENOMIC DNA]</scope>
    <source>
        <strain evidence="1 2">PWU20</strain>
    </source>
</reference>
<comment type="caution">
    <text evidence="1">The sequence shown here is derived from an EMBL/GenBank/DDBJ whole genome shotgun (WGS) entry which is preliminary data.</text>
</comment>
<dbReference type="EMBL" id="JAHESD010000064">
    <property type="protein sequence ID" value="MBT1705692.1"/>
    <property type="molecule type" value="Genomic_DNA"/>
</dbReference>
<sequence length="452" mass="49687">MKKNIYLFAVLITLTISCKDDEINKFDKSADERVSEAVATLKADLVAPKNGWLLRYTPTSEAGTYNVLLDFNEDNTVNIKSDIGADDGAYFDQTITYRIDNSLGLELIFESYSIFSYLFELDQASFGAEFEFNFVNKTPDNALVFTSKSDFSQATRLLFEEASASAENLLGRKVALDLTKFSDDLGILSSSLKLSYANKDLVLYLSLDNTRRVIDIHSASLKSNTESKRLLNFSQGYVIEGNTIKFNAAFTGNVLGTNLNFNGITFNTLSDATLEACAKNFPINTYSGVTSSNDVVVMETSLLNAAGSAFGQVSNFYYSPLAYAFDNGTSVGSSIANDIQGAQEMHLYYGAQLQNGSTLYGIGYAIVNNNGSVTFALKEFTPELHNNNLIFHFKDGITLLGSEETDAAVENIQKYLDPLVEGNSTYVLRYGENIIELYNPCSGWSFVFGDGN</sequence>
<dbReference type="Proteomes" id="UP000772618">
    <property type="component" value="Unassembled WGS sequence"/>
</dbReference>
<accession>A0ABS5VW91</accession>
<dbReference type="PROSITE" id="PS51257">
    <property type="entry name" value="PROKAR_LIPOPROTEIN"/>
    <property type="match status" value="1"/>
</dbReference>